<accession>E9G481</accession>
<evidence type="ECO:0000313" key="2">
    <source>
        <dbReference type="EMBL" id="EFX86058.1"/>
    </source>
</evidence>
<dbReference type="KEGG" id="dpx:DAPPUDRAFT_308963"/>
<gene>
    <name evidence="2" type="ORF">DAPPUDRAFT_308963</name>
</gene>
<keyword evidence="3" id="KW-1185">Reference proteome</keyword>
<evidence type="ECO:0000256" key="1">
    <source>
        <dbReference type="SAM" id="SignalP"/>
    </source>
</evidence>
<evidence type="ECO:0000313" key="3">
    <source>
        <dbReference type="Proteomes" id="UP000000305"/>
    </source>
</evidence>
<dbReference type="HOGENOM" id="CLU_2374928_0_0_1"/>
<feature type="chain" id="PRO_5003240017" evidence="1">
    <location>
        <begin position="26"/>
        <end position="95"/>
    </location>
</feature>
<dbReference type="Proteomes" id="UP000000305">
    <property type="component" value="Unassembled WGS sequence"/>
</dbReference>
<dbReference type="OrthoDB" id="10350086at2759"/>
<proteinExistence type="predicted"/>
<sequence>MAACQFLVVAVVLFCFVFSFSSAAAASQQEKSSKELRADGRCYWSAMAPICNRFCRPGDQVVGISTTVHGVPCLLGRASYCCPRRSHHQQHFNHL</sequence>
<reference evidence="2 3" key="1">
    <citation type="journal article" date="2011" name="Science">
        <title>The ecoresponsive genome of Daphnia pulex.</title>
        <authorList>
            <person name="Colbourne J.K."/>
            <person name="Pfrender M.E."/>
            <person name="Gilbert D."/>
            <person name="Thomas W.K."/>
            <person name="Tucker A."/>
            <person name="Oakley T.H."/>
            <person name="Tokishita S."/>
            <person name="Aerts A."/>
            <person name="Arnold G.J."/>
            <person name="Basu M.K."/>
            <person name="Bauer D.J."/>
            <person name="Caceres C.E."/>
            <person name="Carmel L."/>
            <person name="Casola C."/>
            <person name="Choi J.H."/>
            <person name="Detter J.C."/>
            <person name="Dong Q."/>
            <person name="Dusheyko S."/>
            <person name="Eads B.D."/>
            <person name="Frohlich T."/>
            <person name="Geiler-Samerotte K.A."/>
            <person name="Gerlach D."/>
            <person name="Hatcher P."/>
            <person name="Jogdeo S."/>
            <person name="Krijgsveld J."/>
            <person name="Kriventseva E.V."/>
            <person name="Kultz D."/>
            <person name="Laforsch C."/>
            <person name="Lindquist E."/>
            <person name="Lopez J."/>
            <person name="Manak J.R."/>
            <person name="Muller J."/>
            <person name="Pangilinan J."/>
            <person name="Patwardhan R.P."/>
            <person name="Pitluck S."/>
            <person name="Pritham E.J."/>
            <person name="Rechtsteiner A."/>
            <person name="Rho M."/>
            <person name="Rogozin I.B."/>
            <person name="Sakarya O."/>
            <person name="Salamov A."/>
            <person name="Schaack S."/>
            <person name="Shapiro H."/>
            <person name="Shiga Y."/>
            <person name="Skalitzky C."/>
            <person name="Smith Z."/>
            <person name="Souvorov A."/>
            <person name="Sung W."/>
            <person name="Tang Z."/>
            <person name="Tsuchiya D."/>
            <person name="Tu H."/>
            <person name="Vos H."/>
            <person name="Wang M."/>
            <person name="Wolf Y.I."/>
            <person name="Yamagata H."/>
            <person name="Yamada T."/>
            <person name="Ye Y."/>
            <person name="Shaw J.R."/>
            <person name="Andrews J."/>
            <person name="Crease T.J."/>
            <person name="Tang H."/>
            <person name="Lucas S.M."/>
            <person name="Robertson H.M."/>
            <person name="Bork P."/>
            <person name="Koonin E.V."/>
            <person name="Zdobnov E.M."/>
            <person name="Grigoriev I.V."/>
            <person name="Lynch M."/>
            <person name="Boore J.L."/>
        </authorList>
    </citation>
    <scope>NUCLEOTIDE SEQUENCE [LARGE SCALE GENOMIC DNA]</scope>
</reference>
<keyword evidence="1" id="KW-0732">Signal</keyword>
<organism evidence="2 3">
    <name type="scientific">Daphnia pulex</name>
    <name type="common">Water flea</name>
    <dbReference type="NCBI Taxonomy" id="6669"/>
    <lineage>
        <taxon>Eukaryota</taxon>
        <taxon>Metazoa</taxon>
        <taxon>Ecdysozoa</taxon>
        <taxon>Arthropoda</taxon>
        <taxon>Crustacea</taxon>
        <taxon>Branchiopoda</taxon>
        <taxon>Diplostraca</taxon>
        <taxon>Cladocera</taxon>
        <taxon>Anomopoda</taxon>
        <taxon>Daphniidae</taxon>
        <taxon>Daphnia</taxon>
    </lineage>
</organism>
<dbReference type="InParanoid" id="E9G481"/>
<name>E9G481_DAPPU</name>
<protein>
    <submittedName>
        <fullName evidence="2">Uncharacterized protein</fullName>
    </submittedName>
</protein>
<dbReference type="EMBL" id="GL732531">
    <property type="protein sequence ID" value="EFX86058.1"/>
    <property type="molecule type" value="Genomic_DNA"/>
</dbReference>
<dbReference type="AlphaFoldDB" id="E9G481"/>
<feature type="signal peptide" evidence="1">
    <location>
        <begin position="1"/>
        <end position="25"/>
    </location>
</feature>